<evidence type="ECO:0000313" key="1">
    <source>
        <dbReference type="EMBL" id="KEY73853.1"/>
    </source>
</evidence>
<dbReference type="HOGENOM" id="CLU_3439501_0_0_1"/>
<sequence length="8" mass="874">MRGILLTA</sequence>
<dbReference type="Proteomes" id="UP000028045">
    <property type="component" value="Unassembled WGS sequence"/>
</dbReference>
<proteinExistence type="predicted"/>
<dbReference type="EMBL" id="KL647724">
    <property type="protein sequence ID" value="KEY73853.1"/>
    <property type="molecule type" value="Genomic_DNA"/>
</dbReference>
<keyword evidence="2" id="KW-1185">Reference proteome</keyword>
<organism evidence="1 2">
    <name type="scientific">Stachybotrys chartarum (strain CBS 109288 / IBT 7711)</name>
    <name type="common">Toxic black mold</name>
    <name type="synonym">Stilbospora chartarum</name>
    <dbReference type="NCBI Taxonomy" id="1280523"/>
    <lineage>
        <taxon>Eukaryota</taxon>
        <taxon>Fungi</taxon>
        <taxon>Dikarya</taxon>
        <taxon>Ascomycota</taxon>
        <taxon>Pezizomycotina</taxon>
        <taxon>Sordariomycetes</taxon>
        <taxon>Hypocreomycetidae</taxon>
        <taxon>Hypocreales</taxon>
        <taxon>Stachybotryaceae</taxon>
        <taxon>Stachybotrys</taxon>
    </lineage>
</organism>
<name>A0A084B8H4_STACB</name>
<accession>A0A084B8H4</accession>
<protein>
    <submittedName>
        <fullName evidence="1">Uncharacterized protein</fullName>
    </submittedName>
</protein>
<evidence type="ECO:0000313" key="2">
    <source>
        <dbReference type="Proteomes" id="UP000028045"/>
    </source>
</evidence>
<reference evidence="1 2" key="1">
    <citation type="journal article" date="2014" name="BMC Genomics">
        <title>Comparative genome sequencing reveals chemotype-specific gene clusters in the toxigenic black mold Stachybotrys.</title>
        <authorList>
            <person name="Semeiks J."/>
            <person name="Borek D."/>
            <person name="Otwinowski Z."/>
            <person name="Grishin N.V."/>
        </authorList>
    </citation>
    <scope>NUCLEOTIDE SEQUENCE [LARGE SCALE GENOMIC DNA]</scope>
    <source>
        <strain evidence="2">CBS 109288 / IBT 7711</strain>
    </source>
</reference>
<gene>
    <name evidence="1" type="ORF">S7711_11601</name>
</gene>